<reference evidence="1" key="1">
    <citation type="submission" date="2023-03" db="EMBL/GenBank/DDBJ databases">
        <title>Massive genome expansion in bonnet fungi (Mycena s.s.) driven by repeated elements and novel gene families across ecological guilds.</title>
        <authorList>
            <consortium name="Lawrence Berkeley National Laboratory"/>
            <person name="Harder C.B."/>
            <person name="Miyauchi S."/>
            <person name="Viragh M."/>
            <person name="Kuo A."/>
            <person name="Thoen E."/>
            <person name="Andreopoulos B."/>
            <person name="Lu D."/>
            <person name="Skrede I."/>
            <person name="Drula E."/>
            <person name="Henrissat B."/>
            <person name="Morin E."/>
            <person name="Kohler A."/>
            <person name="Barry K."/>
            <person name="LaButti K."/>
            <person name="Morin E."/>
            <person name="Salamov A."/>
            <person name="Lipzen A."/>
            <person name="Mereny Z."/>
            <person name="Hegedus B."/>
            <person name="Baldrian P."/>
            <person name="Stursova M."/>
            <person name="Weitz H."/>
            <person name="Taylor A."/>
            <person name="Grigoriev I.V."/>
            <person name="Nagy L.G."/>
            <person name="Martin F."/>
            <person name="Kauserud H."/>
        </authorList>
    </citation>
    <scope>NUCLEOTIDE SEQUENCE</scope>
    <source>
        <strain evidence="1">CBHHK188m</strain>
    </source>
</reference>
<proteinExistence type="predicted"/>
<dbReference type="Gene3D" id="3.50.30.50">
    <property type="entry name" value="Putative cyclase"/>
    <property type="match status" value="1"/>
</dbReference>
<dbReference type="EMBL" id="JARJLG010000143">
    <property type="protein sequence ID" value="KAJ7737415.1"/>
    <property type="molecule type" value="Genomic_DNA"/>
</dbReference>
<dbReference type="AlphaFoldDB" id="A0AAD7I8H3"/>
<protein>
    <submittedName>
        <fullName evidence="1">Uncharacterized protein</fullName>
    </submittedName>
</protein>
<evidence type="ECO:0000313" key="1">
    <source>
        <dbReference type="EMBL" id="KAJ7737415.1"/>
    </source>
</evidence>
<dbReference type="PANTHER" id="PTHR34861:SF10">
    <property type="entry name" value="CYCLASE"/>
    <property type="match status" value="1"/>
</dbReference>
<feature type="non-terminal residue" evidence="1">
    <location>
        <position position="108"/>
    </location>
</feature>
<comment type="caution">
    <text evidence="1">The sequence shown here is derived from an EMBL/GenBank/DDBJ whole genome shotgun (WGS) entry which is preliminary data.</text>
</comment>
<dbReference type="PANTHER" id="PTHR34861">
    <property type="match status" value="1"/>
</dbReference>
<evidence type="ECO:0000313" key="2">
    <source>
        <dbReference type="Proteomes" id="UP001215280"/>
    </source>
</evidence>
<name>A0AAD7I8H3_9AGAR</name>
<dbReference type="InterPro" id="IPR037175">
    <property type="entry name" value="KFase_sf"/>
</dbReference>
<accession>A0AAD7I8H3</accession>
<keyword evidence="2" id="KW-1185">Reference proteome</keyword>
<dbReference type="GO" id="GO:0019441">
    <property type="term" value="P:L-tryptophan catabolic process to kynurenine"/>
    <property type="evidence" value="ECO:0007669"/>
    <property type="project" value="InterPro"/>
</dbReference>
<gene>
    <name evidence="1" type="ORF">DFH07DRAFT_753057</name>
</gene>
<sequence>AQKGIAGRGVLLDWGGWMDFQNINFDAFTVLPRVFYITQPGQLDAVAEWQGLDPASFTKPGDFLVVRTGFTKQYTALSAYEQAILPFREGADVPWVGMEVSDASLSWL</sequence>
<dbReference type="Proteomes" id="UP001215280">
    <property type="component" value="Unassembled WGS sequence"/>
</dbReference>
<dbReference type="GO" id="GO:0004061">
    <property type="term" value="F:arylformamidase activity"/>
    <property type="evidence" value="ECO:0007669"/>
    <property type="project" value="InterPro"/>
</dbReference>
<organism evidence="1 2">
    <name type="scientific">Mycena maculata</name>
    <dbReference type="NCBI Taxonomy" id="230809"/>
    <lineage>
        <taxon>Eukaryota</taxon>
        <taxon>Fungi</taxon>
        <taxon>Dikarya</taxon>
        <taxon>Basidiomycota</taxon>
        <taxon>Agaricomycotina</taxon>
        <taxon>Agaricomycetes</taxon>
        <taxon>Agaricomycetidae</taxon>
        <taxon>Agaricales</taxon>
        <taxon>Marasmiineae</taxon>
        <taxon>Mycenaceae</taxon>
        <taxon>Mycena</taxon>
    </lineage>
</organism>